<dbReference type="Pfam" id="PF05569">
    <property type="entry name" value="Peptidase_M56"/>
    <property type="match status" value="1"/>
</dbReference>
<feature type="transmembrane region" description="Helical" evidence="1">
    <location>
        <begin position="34"/>
        <end position="51"/>
    </location>
</feature>
<feature type="transmembrane region" description="Helical" evidence="1">
    <location>
        <begin position="6"/>
        <end position="22"/>
    </location>
</feature>
<comment type="caution">
    <text evidence="3">The sequence shown here is derived from an EMBL/GenBank/DDBJ whole genome shotgun (WGS) entry which is preliminary data.</text>
</comment>
<accession>A0ABW6B7M4</accession>
<name>A0ABW6B7M4_9SPHI</name>
<dbReference type="PROSITE" id="PS52015">
    <property type="entry name" value="TONB_CTD"/>
    <property type="match status" value="1"/>
</dbReference>
<evidence type="ECO:0000256" key="1">
    <source>
        <dbReference type="SAM" id="Phobius"/>
    </source>
</evidence>
<dbReference type="Pfam" id="PF03544">
    <property type="entry name" value="TonB_C"/>
    <property type="match status" value="1"/>
</dbReference>
<dbReference type="CDD" id="cd07341">
    <property type="entry name" value="M56_BlaR1_MecR1_like"/>
    <property type="match status" value="1"/>
</dbReference>
<feature type="transmembrane region" description="Helical" evidence="1">
    <location>
        <begin position="90"/>
        <end position="111"/>
    </location>
</feature>
<evidence type="ECO:0000313" key="4">
    <source>
        <dbReference type="Proteomes" id="UP001597560"/>
    </source>
</evidence>
<dbReference type="RefSeq" id="WP_377613171.1">
    <property type="nucleotide sequence ID" value="NZ_JBHUPA010000029.1"/>
</dbReference>
<dbReference type="PANTHER" id="PTHR33446">
    <property type="entry name" value="PROTEIN TONB-RELATED"/>
    <property type="match status" value="1"/>
</dbReference>
<dbReference type="EMBL" id="JBHUPA010000029">
    <property type="protein sequence ID" value="MFD2964952.1"/>
    <property type="molecule type" value="Genomic_DNA"/>
</dbReference>
<protein>
    <submittedName>
        <fullName evidence="3">M56 family metallopeptidase</fullName>
    </submittedName>
</protein>
<dbReference type="InterPro" id="IPR008756">
    <property type="entry name" value="Peptidase_M56"/>
</dbReference>
<dbReference type="InterPro" id="IPR037682">
    <property type="entry name" value="TonB_C"/>
</dbReference>
<keyword evidence="1" id="KW-1133">Transmembrane helix</keyword>
<keyword evidence="1" id="KW-0812">Transmembrane</keyword>
<dbReference type="PANTHER" id="PTHR33446:SF2">
    <property type="entry name" value="PROTEIN TONB"/>
    <property type="match status" value="1"/>
</dbReference>
<keyword evidence="4" id="KW-1185">Reference proteome</keyword>
<evidence type="ECO:0000259" key="2">
    <source>
        <dbReference type="PROSITE" id="PS52015"/>
    </source>
</evidence>
<proteinExistence type="predicted"/>
<dbReference type="SUPFAM" id="SSF74653">
    <property type="entry name" value="TolA/TonB C-terminal domain"/>
    <property type="match status" value="1"/>
</dbReference>
<feature type="domain" description="TonB C-terminal" evidence="2">
    <location>
        <begin position="320"/>
        <end position="416"/>
    </location>
</feature>
<gene>
    <name evidence="3" type="ORF">ACFS6J_24340</name>
</gene>
<dbReference type="InterPro" id="IPR051045">
    <property type="entry name" value="TonB-dependent_transducer"/>
</dbReference>
<organism evidence="3 4">
    <name type="scientific">Olivibacter jilunii</name>
    <dbReference type="NCBI Taxonomy" id="985016"/>
    <lineage>
        <taxon>Bacteria</taxon>
        <taxon>Pseudomonadati</taxon>
        <taxon>Bacteroidota</taxon>
        <taxon>Sphingobacteriia</taxon>
        <taxon>Sphingobacteriales</taxon>
        <taxon>Sphingobacteriaceae</taxon>
        <taxon>Olivibacter</taxon>
    </lineage>
</organism>
<dbReference type="Gene3D" id="3.30.1150.10">
    <property type="match status" value="1"/>
</dbReference>
<feature type="transmembrane region" description="Helical" evidence="1">
    <location>
        <begin position="251"/>
        <end position="271"/>
    </location>
</feature>
<dbReference type="Proteomes" id="UP001597560">
    <property type="component" value="Unassembled WGS sequence"/>
</dbReference>
<sequence length="424" mass="48125">MMNYLIIANIYLILFYGFYRFFLARETFFQLNRIYLVGTVFLSFIFPLIHLEWLQNAFGSSTVFVARSSLDAVTIDMTVNNTPSDTMGDIHISILGYIYISGFLVQLALLIRKLVQLRRRLKTNNRGDAYSFMHMIKVDDGQEGSPTVLRHELVHVQQLHTLDVLLLEVVKLFNWFNPVVYWLTNSLKLTHEYIADEAINASRDDKITYAELLISRTFSVSSSVLTNNFLNQSFIKSRIVMLLKDKSKRPALLKYVLAVPLFAAMLIFSSAKVSDKELTHVNADQKEGLKLPNGWEMKQDSIKKNVVDFNKVEKQPEFPGGLHAFYKWVGEHYKYPAEAKKNGIAGTLHVRFIVELDGSLSEIEVYKDLGSGTGEAAIELLEASPKWAPGLVDGKPVRVSYSLPIKLNLSKSKQKEQVSQTAAN</sequence>
<keyword evidence="1" id="KW-0472">Membrane</keyword>
<evidence type="ECO:0000313" key="3">
    <source>
        <dbReference type="EMBL" id="MFD2964952.1"/>
    </source>
</evidence>
<reference evidence="4" key="1">
    <citation type="journal article" date="2019" name="Int. J. Syst. Evol. Microbiol.">
        <title>The Global Catalogue of Microorganisms (GCM) 10K type strain sequencing project: providing services to taxonomists for standard genome sequencing and annotation.</title>
        <authorList>
            <consortium name="The Broad Institute Genomics Platform"/>
            <consortium name="The Broad Institute Genome Sequencing Center for Infectious Disease"/>
            <person name="Wu L."/>
            <person name="Ma J."/>
        </authorList>
    </citation>
    <scope>NUCLEOTIDE SEQUENCE [LARGE SCALE GENOMIC DNA]</scope>
    <source>
        <strain evidence="4">KCTC 23098</strain>
    </source>
</reference>